<protein>
    <submittedName>
        <fullName evidence="2">MBL fold metallo-hydrolase</fullName>
    </submittedName>
</protein>
<dbReference type="PANTHER" id="PTHR42951:SF14">
    <property type="entry name" value="METALLO-BETA-LACTAMASE SUPERFAMILY PROTEIN"/>
    <property type="match status" value="1"/>
</dbReference>
<dbReference type="SUPFAM" id="SSF56281">
    <property type="entry name" value="Metallo-hydrolase/oxidoreductase"/>
    <property type="match status" value="1"/>
</dbReference>
<evidence type="ECO:0000259" key="1">
    <source>
        <dbReference type="SMART" id="SM00849"/>
    </source>
</evidence>
<dbReference type="AlphaFoldDB" id="A0A8H9L552"/>
<dbReference type="RefSeq" id="WP_229781006.1">
    <property type="nucleotide sequence ID" value="NZ_BMQG01000001.1"/>
</dbReference>
<dbReference type="SMART" id="SM00849">
    <property type="entry name" value="Lactamase_B"/>
    <property type="match status" value="1"/>
</dbReference>
<keyword evidence="3" id="KW-1185">Reference proteome</keyword>
<gene>
    <name evidence="2" type="ORF">GCM10008956_04200</name>
</gene>
<dbReference type="Pfam" id="PF00753">
    <property type="entry name" value="Lactamase_B"/>
    <property type="match status" value="1"/>
</dbReference>
<dbReference type="GO" id="GO:0016787">
    <property type="term" value="F:hydrolase activity"/>
    <property type="evidence" value="ECO:0007669"/>
    <property type="project" value="UniProtKB-KW"/>
</dbReference>
<dbReference type="EMBL" id="BMQG01000001">
    <property type="protein sequence ID" value="GGM31212.1"/>
    <property type="molecule type" value="Genomic_DNA"/>
</dbReference>
<sequence>MVLQGTPRGMIGRVKLAVRPLYANVYLLSTPAGRLLVDSGALSHAPRFARLLREFRPDALLLTHAHVDHAGNAFLAQRAGVPVLAHPLEHPALLGQVHDLPYPSGFPALGRVISRAHPKLRAVQAAPPGQDVLGWQVVPLPGHTPGQIGLLRDGVLIAGDAVVGGADGAHLPRAAYNHDHAQALSTLKGLLALDLREIWPGHGGRLTPEQIRARAERVDG</sequence>
<dbReference type="Proteomes" id="UP000600547">
    <property type="component" value="Unassembled WGS sequence"/>
</dbReference>
<dbReference type="Gene3D" id="3.60.15.10">
    <property type="entry name" value="Ribonuclease Z/Hydroxyacylglutathione hydrolase-like"/>
    <property type="match status" value="1"/>
</dbReference>
<dbReference type="InterPro" id="IPR036866">
    <property type="entry name" value="RibonucZ/Hydroxyglut_hydro"/>
</dbReference>
<comment type="caution">
    <text evidence="2">The sequence shown here is derived from an EMBL/GenBank/DDBJ whole genome shotgun (WGS) entry which is preliminary data.</text>
</comment>
<reference evidence="3" key="1">
    <citation type="journal article" date="2019" name="Int. J. Syst. Evol. Microbiol.">
        <title>The Global Catalogue of Microorganisms (GCM) 10K type strain sequencing project: providing services to taxonomists for standard genome sequencing and annotation.</title>
        <authorList>
            <consortium name="The Broad Institute Genomics Platform"/>
            <consortium name="The Broad Institute Genome Sequencing Center for Infectious Disease"/>
            <person name="Wu L."/>
            <person name="Ma J."/>
        </authorList>
    </citation>
    <scope>NUCLEOTIDE SEQUENCE [LARGE SCALE GENOMIC DNA]</scope>
    <source>
        <strain evidence="3">JCM 31047</strain>
    </source>
</reference>
<organism evidence="2 3">
    <name type="scientific">Deinococcus arenae</name>
    <dbReference type="NCBI Taxonomy" id="1452751"/>
    <lineage>
        <taxon>Bacteria</taxon>
        <taxon>Thermotogati</taxon>
        <taxon>Deinococcota</taxon>
        <taxon>Deinococci</taxon>
        <taxon>Deinococcales</taxon>
        <taxon>Deinococcaceae</taxon>
        <taxon>Deinococcus</taxon>
    </lineage>
</organism>
<evidence type="ECO:0000313" key="3">
    <source>
        <dbReference type="Proteomes" id="UP000600547"/>
    </source>
</evidence>
<dbReference type="PANTHER" id="PTHR42951">
    <property type="entry name" value="METALLO-BETA-LACTAMASE DOMAIN-CONTAINING"/>
    <property type="match status" value="1"/>
</dbReference>
<proteinExistence type="predicted"/>
<keyword evidence="2" id="KW-0378">Hydrolase</keyword>
<dbReference type="InterPro" id="IPR001279">
    <property type="entry name" value="Metallo-B-lactamas"/>
</dbReference>
<feature type="domain" description="Metallo-beta-lactamase" evidence="1">
    <location>
        <begin position="22"/>
        <end position="202"/>
    </location>
</feature>
<name>A0A8H9L552_9DEIO</name>
<evidence type="ECO:0000313" key="2">
    <source>
        <dbReference type="EMBL" id="GGM31212.1"/>
    </source>
</evidence>
<dbReference type="InterPro" id="IPR050855">
    <property type="entry name" value="NDM-1-like"/>
</dbReference>
<accession>A0A8H9L552</accession>